<keyword evidence="1" id="KW-1133">Transmembrane helix</keyword>
<dbReference type="RefSeq" id="WP_129722558.1">
    <property type="nucleotide sequence ID" value="NZ_CP101808.1"/>
</dbReference>
<reference evidence="2" key="1">
    <citation type="submission" date="2022-07" db="EMBL/GenBank/DDBJ databases">
        <title>Complete genome of Mycoplasma equigenitalium type strain T37.</title>
        <authorList>
            <person name="Spergser J."/>
        </authorList>
    </citation>
    <scope>NUCLEOTIDE SEQUENCE</scope>
    <source>
        <strain evidence="2">T37</strain>
    </source>
</reference>
<organism evidence="2 3">
    <name type="scientific">Mycoplasmopsis equigenitalium</name>
    <dbReference type="NCBI Taxonomy" id="114883"/>
    <lineage>
        <taxon>Bacteria</taxon>
        <taxon>Bacillati</taxon>
        <taxon>Mycoplasmatota</taxon>
        <taxon>Mycoplasmoidales</taxon>
        <taxon>Metamycoplasmataceae</taxon>
        <taxon>Mycoplasmopsis</taxon>
    </lineage>
</organism>
<keyword evidence="1" id="KW-0472">Membrane</keyword>
<feature type="transmembrane region" description="Helical" evidence="1">
    <location>
        <begin position="6"/>
        <end position="25"/>
    </location>
</feature>
<gene>
    <name evidence="2" type="ORF">NPA09_00265</name>
</gene>
<evidence type="ECO:0000313" key="2">
    <source>
        <dbReference type="EMBL" id="UUD37002.1"/>
    </source>
</evidence>
<evidence type="ECO:0000313" key="3">
    <source>
        <dbReference type="Proteomes" id="UP001059576"/>
    </source>
</evidence>
<dbReference type="Proteomes" id="UP001059576">
    <property type="component" value="Chromosome"/>
</dbReference>
<keyword evidence="1" id="KW-0812">Transmembrane</keyword>
<accession>A0ABY5J171</accession>
<proteinExistence type="predicted"/>
<sequence>MKKVIYIILTLLAFCAIGAVGYFTVGKNENIKKTKEEKQNIEIIIKGAVERPNMYLVKKGTSLREVLFMAKLRIDADLSQINMNTVLASDQTIVVPFKNESIEKIHIKDYIQIEQLTKHKIPKRIAQSILDLKNNKTKITWEDIDNLHGVGSAYLEKLKSILILDF</sequence>
<protein>
    <submittedName>
        <fullName evidence="2">Uncharacterized protein</fullName>
    </submittedName>
</protein>
<dbReference type="NCBIfam" id="NF045978">
    <property type="entry name" value="ComEA_MAG0490"/>
    <property type="match status" value="1"/>
</dbReference>
<keyword evidence="3" id="KW-1185">Reference proteome</keyword>
<evidence type="ECO:0000256" key="1">
    <source>
        <dbReference type="SAM" id="Phobius"/>
    </source>
</evidence>
<name>A0ABY5J171_9BACT</name>
<dbReference type="EMBL" id="CP101808">
    <property type="protein sequence ID" value="UUD37002.1"/>
    <property type="molecule type" value="Genomic_DNA"/>
</dbReference>